<comment type="caution">
    <text evidence="1">The sequence shown here is derived from an EMBL/GenBank/DDBJ whole genome shotgun (WGS) entry which is preliminary data.</text>
</comment>
<dbReference type="EMBL" id="VSRR010031898">
    <property type="protein sequence ID" value="MPC70886.1"/>
    <property type="molecule type" value="Genomic_DNA"/>
</dbReference>
<gene>
    <name evidence="1" type="ORF">E2C01_065148</name>
</gene>
<reference evidence="1 2" key="1">
    <citation type="submission" date="2019-05" db="EMBL/GenBank/DDBJ databases">
        <title>Another draft genome of Portunus trituberculatus and its Hox gene families provides insights of decapod evolution.</title>
        <authorList>
            <person name="Jeong J.-H."/>
            <person name="Song I."/>
            <person name="Kim S."/>
            <person name="Choi T."/>
            <person name="Kim D."/>
            <person name="Ryu S."/>
            <person name="Kim W."/>
        </authorList>
    </citation>
    <scope>NUCLEOTIDE SEQUENCE [LARGE SCALE GENOMIC DNA]</scope>
    <source>
        <tissue evidence="1">Muscle</tissue>
    </source>
</reference>
<accession>A0A5B7HLR6</accession>
<proteinExistence type="predicted"/>
<name>A0A5B7HLR6_PORTR</name>
<evidence type="ECO:0000313" key="1">
    <source>
        <dbReference type="EMBL" id="MPC70886.1"/>
    </source>
</evidence>
<protein>
    <submittedName>
        <fullName evidence="1">Uncharacterized protein</fullName>
    </submittedName>
</protein>
<evidence type="ECO:0000313" key="2">
    <source>
        <dbReference type="Proteomes" id="UP000324222"/>
    </source>
</evidence>
<dbReference type="Proteomes" id="UP000324222">
    <property type="component" value="Unassembled WGS sequence"/>
</dbReference>
<dbReference type="AlphaFoldDB" id="A0A5B7HLR6"/>
<organism evidence="1 2">
    <name type="scientific">Portunus trituberculatus</name>
    <name type="common">Swimming crab</name>
    <name type="synonym">Neptunus trituberculatus</name>
    <dbReference type="NCBI Taxonomy" id="210409"/>
    <lineage>
        <taxon>Eukaryota</taxon>
        <taxon>Metazoa</taxon>
        <taxon>Ecdysozoa</taxon>
        <taxon>Arthropoda</taxon>
        <taxon>Crustacea</taxon>
        <taxon>Multicrustacea</taxon>
        <taxon>Malacostraca</taxon>
        <taxon>Eumalacostraca</taxon>
        <taxon>Eucarida</taxon>
        <taxon>Decapoda</taxon>
        <taxon>Pleocyemata</taxon>
        <taxon>Brachyura</taxon>
        <taxon>Eubrachyura</taxon>
        <taxon>Portunoidea</taxon>
        <taxon>Portunidae</taxon>
        <taxon>Portuninae</taxon>
        <taxon>Portunus</taxon>
    </lineage>
</organism>
<sequence length="71" mass="8200">MSSWFKKDFRITGIKEQVQEETQEEINSHHLLLEDKLQLLISGRDEHTVWRGVATIIGAHLSLLVSQSCRL</sequence>
<keyword evidence="2" id="KW-1185">Reference proteome</keyword>